<accession>A0A518D966</accession>
<keyword evidence="3" id="KW-0732">Signal</keyword>
<evidence type="ECO:0000256" key="1">
    <source>
        <dbReference type="ARBA" id="ARBA00045876"/>
    </source>
</evidence>
<reference evidence="4 5" key="1">
    <citation type="submission" date="2019-02" db="EMBL/GenBank/DDBJ databases">
        <title>Deep-cultivation of Planctomycetes and their phenomic and genomic characterization uncovers novel biology.</title>
        <authorList>
            <person name="Wiegand S."/>
            <person name="Jogler M."/>
            <person name="Boedeker C."/>
            <person name="Pinto D."/>
            <person name="Vollmers J."/>
            <person name="Rivas-Marin E."/>
            <person name="Kohn T."/>
            <person name="Peeters S.H."/>
            <person name="Heuer A."/>
            <person name="Rast P."/>
            <person name="Oberbeckmann S."/>
            <person name="Bunk B."/>
            <person name="Jeske O."/>
            <person name="Meyerdierks A."/>
            <person name="Storesund J.E."/>
            <person name="Kallscheuer N."/>
            <person name="Luecker S."/>
            <person name="Lage O.M."/>
            <person name="Pohl T."/>
            <person name="Merkel B.J."/>
            <person name="Hornburger P."/>
            <person name="Mueller R.-W."/>
            <person name="Bruemmer F."/>
            <person name="Labrenz M."/>
            <person name="Spormann A.M."/>
            <person name="Op den Camp H."/>
            <person name="Overmann J."/>
            <person name="Amann R."/>
            <person name="Jetten M.S.M."/>
            <person name="Mascher T."/>
            <person name="Medema M.H."/>
            <person name="Devos D.P."/>
            <person name="Kaster A.-K."/>
            <person name="Ovreas L."/>
            <person name="Rohde M."/>
            <person name="Galperin M.Y."/>
            <person name="Jogler C."/>
        </authorList>
    </citation>
    <scope>NUCLEOTIDE SEQUENCE [LARGE SCALE GENOMIC DNA]</scope>
    <source>
        <strain evidence="4 5">Pla175</strain>
    </source>
</reference>
<dbReference type="Gene3D" id="1.25.10.10">
    <property type="entry name" value="Leucine-rich Repeat Variant"/>
    <property type="match status" value="6"/>
</dbReference>
<evidence type="ECO:0000256" key="3">
    <source>
        <dbReference type="SAM" id="SignalP"/>
    </source>
</evidence>
<name>A0A518D966_9BACT</name>
<dbReference type="InterPro" id="IPR021133">
    <property type="entry name" value="HEAT_type_2"/>
</dbReference>
<sequence precursor="true">MKASLRGWLCFTLVGALLPLVSCAPAGKDAPAAKDAPAKNEPAEDAAATSSAAAAKDAKPAAGQTADDQTEKLLAAASSGDAQARYAAIDDLGESHDSAAVAVPKLILLLKDPDPKVCWRTARTLGDYGPEAASAAGDLRALLTNADPIIQYHAAVALGEIGDRSDETFDALAAAVKNSKDDRVTRAAIAALGRLQPDPDSVLDSLAVALESDDPAVVAIVLESIASHGGHAAELLNRALDNPDTAYLACTVIERIGPDAASTAPSLAKLLGETKHSKLQIQALLAVGSLGPGSKAAEPAVLALLESSDDATVPVAAAYALGAIEAEEADAQLEAALDSENKFLKMMAAWSLAKIHPDDQQAMQRAVKALTAGLTSEDVTLRNAAAKSLQSLGAPAEDVAPALIALAGDKDPEVLANVVDALASLGESIVPRASTALERPEMRSLAVMVLTQLGPKASGAVPALVKALADSNAATKAQIHLALAEIGPAAAPATEALAKSVADKDEFVRRSAIFALRKIGPAAKAAQPALTAGLGNKDPFDAAAAAWALAAISPGDAQVAEKGVPHLIAGLKSENELARLECAEALGVWAKYAKAAVPTLKELAAGDDSYAVRGAAASTLERIGA</sequence>
<evidence type="ECO:0000256" key="2">
    <source>
        <dbReference type="SAM" id="MobiDB-lite"/>
    </source>
</evidence>
<protein>
    <submittedName>
        <fullName evidence="4">HEAT repeat protein</fullName>
    </submittedName>
</protein>
<dbReference type="EMBL" id="CP036291">
    <property type="protein sequence ID" value="QDU88012.1"/>
    <property type="molecule type" value="Genomic_DNA"/>
</dbReference>
<dbReference type="SUPFAM" id="SSF48371">
    <property type="entry name" value="ARM repeat"/>
    <property type="match status" value="3"/>
</dbReference>
<dbReference type="InterPro" id="IPR011989">
    <property type="entry name" value="ARM-like"/>
</dbReference>
<comment type="function">
    <text evidence="1">Catalyzes the hydroxylation of the N(6)-(4-aminobutyl)-L-lysine intermediate produced by deoxyhypusine synthase/DHPS on a critical lysine of the eukaryotic translation initiation factor 5A/eIF-5A. This is the second step of the post-translational modification of that lysine into an unusual amino acid residue named hypusine. Hypusination is unique to mature eIF-5A factor and is essential for its function.</text>
</comment>
<dbReference type="InterPro" id="IPR004155">
    <property type="entry name" value="PBS_lyase_HEAT"/>
</dbReference>
<dbReference type="RefSeq" id="WP_145282477.1">
    <property type="nucleotide sequence ID" value="NZ_CP036291.1"/>
</dbReference>
<dbReference type="OrthoDB" id="247405at2"/>
<dbReference type="SMART" id="SM00567">
    <property type="entry name" value="EZ_HEAT"/>
    <property type="match status" value="12"/>
</dbReference>
<dbReference type="KEGG" id="pnd:Pla175_13810"/>
<feature type="chain" id="PRO_5021875422" evidence="3">
    <location>
        <begin position="27"/>
        <end position="625"/>
    </location>
</feature>
<feature type="region of interest" description="Disordered" evidence="2">
    <location>
        <begin position="29"/>
        <end position="68"/>
    </location>
</feature>
<dbReference type="GO" id="GO:0016491">
    <property type="term" value="F:oxidoreductase activity"/>
    <property type="evidence" value="ECO:0007669"/>
    <property type="project" value="TreeGrafter"/>
</dbReference>
<gene>
    <name evidence="4" type="ORF">Pla175_13810</name>
</gene>
<dbReference type="AlphaFoldDB" id="A0A518D966"/>
<organism evidence="4 5">
    <name type="scientific">Pirellulimonas nuda</name>
    <dbReference type="NCBI Taxonomy" id="2528009"/>
    <lineage>
        <taxon>Bacteria</taxon>
        <taxon>Pseudomonadati</taxon>
        <taxon>Planctomycetota</taxon>
        <taxon>Planctomycetia</taxon>
        <taxon>Pirellulales</taxon>
        <taxon>Lacipirellulaceae</taxon>
        <taxon>Pirellulimonas</taxon>
    </lineage>
</organism>
<proteinExistence type="predicted"/>
<dbReference type="Proteomes" id="UP000317429">
    <property type="component" value="Chromosome"/>
</dbReference>
<keyword evidence="5" id="KW-1185">Reference proteome</keyword>
<feature type="compositionally biased region" description="Low complexity" evidence="2">
    <location>
        <begin position="45"/>
        <end position="55"/>
    </location>
</feature>
<evidence type="ECO:0000313" key="4">
    <source>
        <dbReference type="EMBL" id="QDU88012.1"/>
    </source>
</evidence>
<dbReference type="PANTHER" id="PTHR12697">
    <property type="entry name" value="PBS LYASE HEAT-LIKE PROTEIN"/>
    <property type="match status" value="1"/>
</dbReference>
<dbReference type="InterPro" id="IPR016024">
    <property type="entry name" value="ARM-type_fold"/>
</dbReference>
<evidence type="ECO:0000313" key="5">
    <source>
        <dbReference type="Proteomes" id="UP000317429"/>
    </source>
</evidence>
<dbReference type="PROSITE" id="PS50077">
    <property type="entry name" value="HEAT_REPEAT"/>
    <property type="match status" value="2"/>
</dbReference>
<dbReference type="PANTHER" id="PTHR12697:SF5">
    <property type="entry name" value="DEOXYHYPUSINE HYDROXYLASE"/>
    <property type="match status" value="1"/>
</dbReference>
<feature type="signal peptide" evidence="3">
    <location>
        <begin position="1"/>
        <end position="26"/>
    </location>
</feature>
<dbReference type="Pfam" id="PF13646">
    <property type="entry name" value="HEAT_2"/>
    <property type="match status" value="4"/>
</dbReference>